<evidence type="ECO:0000313" key="1">
    <source>
        <dbReference type="EMBL" id="MET3644290.1"/>
    </source>
</evidence>
<protein>
    <recommendedName>
        <fullName evidence="3">Phage protein</fullName>
    </recommendedName>
</protein>
<comment type="caution">
    <text evidence="1">The sequence shown here is derived from an EMBL/GenBank/DDBJ whole genome shotgun (WGS) entry which is preliminary data.</text>
</comment>
<gene>
    <name evidence="1" type="ORF">ABID27_000914</name>
</gene>
<dbReference type="EMBL" id="JBEPMK010000003">
    <property type="protein sequence ID" value="MET3644290.1"/>
    <property type="molecule type" value="Genomic_DNA"/>
</dbReference>
<accession>A0ABV2JK35</accession>
<evidence type="ECO:0008006" key="3">
    <source>
        <dbReference type="Google" id="ProtNLM"/>
    </source>
</evidence>
<organism evidence="1 2">
    <name type="scientific">Streptococcus gallinaceus</name>
    <dbReference type="NCBI Taxonomy" id="165758"/>
    <lineage>
        <taxon>Bacteria</taxon>
        <taxon>Bacillati</taxon>
        <taxon>Bacillota</taxon>
        <taxon>Bacilli</taxon>
        <taxon>Lactobacillales</taxon>
        <taxon>Streptococcaceae</taxon>
        <taxon>Streptococcus</taxon>
    </lineage>
</organism>
<dbReference type="RefSeq" id="WP_354280562.1">
    <property type="nucleotide sequence ID" value="NZ_JBEPMK010000003.1"/>
</dbReference>
<name>A0ABV2JK35_9STRE</name>
<evidence type="ECO:0000313" key="2">
    <source>
        <dbReference type="Proteomes" id="UP001549055"/>
    </source>
</evidence>
<reference evidence="1 2" key="1">
    <citation type="submission" date="2024-06" db="EMBL/GenBank/DDBJ databases">
        <title>Genomic Encyclopedia of Type Strains, Phase IV (KMG-IV): sequencing the most valuable type-strain genomes for metagenomic binning, comparative biology and taxonomic classification.</title>
        <authorList>
            <person name="Goeker M."/>
        </authorList>
    </citation>
    <scope>NUCLEOTIDE SEQUENCE [LARGE SCALE GENOMIC DNA]</scope>
    <source>
        <strain evidence="1 2">DSM 15349</strain>
    </source>
</reference>
<sequence>MAKTTVLFNGADVVQAKIMQRYAELTSVFDYTNFTPEMAQKRIAELASLNTSGVANEEDKATLVSLADTLTGFKPSQGGTKLLELGIFKDTTQKAAEDGSYDAVYQILVSIETEVEGQVKGKSSIIGMVWMKGDKIQSTTSIADLGKVVNAQEFFESLSEK</sequence>
<dbReference type="Proteomes" id="UP001549055">
    <property type="component" value="Unassembled WGS sequence"/>
</dbReference>
<proteinExistence type="predicted"/>
<keyword evidence="2" id="KW-1185">Reference proteome</keyword>